<sequence>MIFFQVDIIINPNDSSSTLSSKTAVLGLIKGNAVWVSCNEGHVYGDNGFHGTTFTGALLY</sequence>
<dbReference type="InterPro" id="IPR008983">
    <property type="entry name" value="Tumour_necrosis_fac-like_dom"/>
</dbReference>
<protein>
    <recommendedName>
        <fullName evidence="1">C1q domain-containing protein</fullName>
    </recommendedName>
</protein>
<evidence type="ECO:0000259" key="1">
    <source>
        <dbReference type="Pfam" id="PF00386"/>
    </source>
</evidence>
<reference evidence="2" key="2">
    <citation type="submission" date="2020-11" db="EMBL/GenBank/DDBJ databases">
        <authorList>
            <person name="McCartney M.A."/>
            <person name="Auch B."/>
            <person name="Kono T."/>
            <person name="Mallez S."/>
            <person name="Becker A."/>
            <person name="Gohl D.M."/>
            <person name="Silverstein K.A.T."/>
            <person name="Koren S."/>
            <person name="Bechman K.B."/>
            <person name="Herman A."/>
            <person name="Abrahante J.E."/>
            <person name="Garbe J."/>
        </authorList>
    </citation>
    <scope>NUCLEOTIDE SEQUENCE</scope>
    <source>
        <strain evidence="2">Duluth1</strain>
        <tissue evidence="2">Whole animal</tissue>
    </source>
</reference>
<organism evidence="2 3">
    <name type="scientific">Dreissena polymorpha</name>
    <name type="common">Zebra mussel</name>
    <name type="synonym">Mytilus polymorpha</name>
    <dbReference type="NCBI Taxonomy" id="45954"/>
    <lineage>
        <taxon>Eukaryota</taxon>
        <taxon>Metazoa</taxon>
        <taxon>Spiralia</taxon>
        <taxon>Lophotrochozoa</taxon>
        <taxon>Mollusca</taxon>
        <taxon>Bivalvia</taxon>
        <taxon>Autobranchia</taxon>
        <taxon>Heteroconchia</taxon>
        <taxon>Euheterodonta</taxon>
        <taxon>Imparidentia</taxon>
        <taxon>Neoheterodontei</taxon>
        <taxon>Myida</taxon>
        <taxon>Dreissenoidea</taxon>
        <taxon>Dreissenidae</taxon>
        <taxon>Dreissena</taxon>
    </lineage>
</organism>
<reference evidence="2" key="1">
    <citation type="journal article" date="2019" name="bioRxiv">
        <title>The Genome of the Zebra Mussel, Dreissena polymorpha: A Resource for Invasive Species Research.</title>
        <authorList>
            <person name="McCartney M.A."/>
            <person name="Auch B."/>
            <person name="Kono T."/>
            <person name="Mallez S."/>
            <person name="Zhang Y."/>
            <person name="Obille A."/>
            <person name="Becker A."/>
            <person name="Abrahante J.E."/>
            <person name="Garbe J."/>
            <person name="Badalamenti J.P."/>
            <person name="Herman A."/>
            <person name="Mangelson H."/>
            <person name="Liachko I."/>
            <person name="Sullivan S."/>
            <person name="Sone E.D."/>
            <person name="Koren S."/>
            <person name="Silverstein K.A.T."/>
            <person name="Beckman K.B."/>
            <person name="Gohl D.M."/>
        </authorList>
    </citation>
    <scope>NUCLEOTIDE SEQUENCE</scope>
    <source>
        <strain evidence="2">Duluth1</strain>
        <tissue evidence="2">Whole animal</tissue>
    </source>
</reference>
<gene>
    <name evidence="2" type="ORF">DPMN_112215</name>
</gene>
<feature type="domain" description="C1q" evidence="1">
    <location>
        <begin position="12"/>
        <end position="59"/>
    </location>
</feature>
<dbReference type="Proteomes" id="UP000828390">
    <property type="component" value="Unassembled WGS sequence"/>
</dbReference>
<dbReference type="EMBL" id="JAIWYP010000004">
    <property type="protein sequence ID" value="KAH3838800.1"/>
    <property type="molecule type" value="Genomic_DNA"/>
</dbReference>
<dbReference type="Pfam" id="PF00386">
    <property type="entry name" value="C1q"/>
    <property type="match status" value="1"/>
</dbReference>
<keyword evidence="3" id="KW-1185">Reference proteome</keyword>
<evidence type="ECO:0000313" key="3">
    <source>
        <dbReference type="Proteomes" id="UP000828390"/>
    </source>
</evidence>
<evidence type="ECO:0000313" key="2">
    <source>
        <dbReference type="EMBL" id="KAH3838800.1"/>
    </source>
</evidence>
<name>A0A9D4QQN8_DREPO</name>
<dbReference type="Gene3D" id="2.60.120.40">
    <property type="match status" value="1"/>
</dbReference>
<dbReference type="AlphaFoldDB" id="A0A9D4QQN8"/>
<accession>A0A9D4QQN8</accession>
<comment type="caution">
    <text evidence="2">The sequence shown here is derived from an EMBL/GenBank/DDBJ whole genome shotgun (WGS) entry which is preliminary data.</text>
</comment>
<dbReference type="SUPFAM" id="SSF49842">
    <property type="entry name" value="TNF-like"/>
    <property type="match status" value="1"/>
</dbReference>
<proteinExistence type="predicted"/>
<dbReference type="InterPro" id="IPR001073">
    <property type="entry name" value="C1q_dom"/>
</dbReference>